<dbReference type="EMBL" id="CAJNOE010000209">
    <property type="protein sequence ID" value="CAF1050379.1"/>
    <property type="molecule type" value="Genomic_DNA"/>
</dbReference>
<dbReference type="Proteomes" id="UP000663860">
    <property type="component" value="Unassembled WGS sequence"/>
</dbReference>
<feature type="chain" id="PRO_5036236269" evidence="2">
    <location>
        <begin position="17"/>
        <end position="151"/>
    </location>
</feature>
<evidence type="ECO:0000313" key="6">
    <source>
        <dbReference type="Proteomes" id="UP000663868"/>
    </source>
</evidence>
<dbReference type="AlphaFoldDB" id="A0A819WMY3"/>
<dbReference type="EMBL" id="CAJNOG010000102">
    <property type="protein sequence ID" value="CAF0945420.1"/>
    <property type="molecule type" value="Genomic_DNA"/>
</dbReference>
<accession>A0A819WMY3</accession>
<name>A0A819WMY3_9BILA</name>
<dbReference type="EMBL" id="CAJOBB010005401">
    <property type="protein sequence ID" value="CAF4127246.1"/>
    <property type="molecule type" value="Genomic_DNA"/>
</dbReference>
<keyword evidence="2" id="KW-0732">Signal</keyword>
<evidence type="ECO:0000256" key="1">
    <source>
        <dbReference type="SAM" id="MobiDB-lite"/>
    </source>
</evidence>
<gene>
    <name evidence="4" type="ORF">IZO911_LOCUS20298</name>
    <name evidence="3" type="ORF">JYZ213_LOCUS12982</name>
    <name evidence="5" type="ORF">KXQ929_LOCUS35976</name>
</gene>
<feature type="signal peptide" evidence="2">
    <location>
        <begin position="1"/>
        <end position="16"/>
    </location>
</feature>
<protein>
    <submittedName>
        <fullName evidence="5">Uncharacterized protein</fullName>
    </submittedName>
</protein>
<evidence type="ECO:0000313" key="3">
    <source>
        <dbReference type="EMBL" id="CAF0945420.1"/>
    </source>
</evidence>
<sequence>MSVLIVPAIGILGTAAGTALQAAKLHLGNSHKTSLEIHNDTNGEIKIKISEIDNHDWDGNSRPDHNFNDAVIPPRSSKEEREEINAKSSTAMSKMTIEQDGKDQFSMRVNQWDAMPDDEESKDFDMENEYKVQLKGGKGTLVISISNKRDS</sequence>
<evidence type="ECO:0000313" key="5">
    <source>
        <dbReference type="EMBL" id="CAF4127246.1"/>
    </source>
</evidence>
<organism evidence="5 6">
    <name type="scientific">Adineta steineri</name>
    <dbReference type="NCBI Taxonomy" id="433720"/>
    <lineage>
        <taxon>Eukaryota</taxon>
        <taxon>Metazoa</taxon>
        <taxon>Spiralia</taxon>
        <taxon>Gnathifera</taxon>
        <taxon>Rotifera</taxon>
        <taxon>Eurotatoria</taxon>
        <taxon>Bdelloidea</taxon>
        <taxon>Adinetida</taxon>
        <taxon>Adinetidae</taxon>
        <taxon>Adineta</taxon>
    </lineage>
</organism>
<feature type="compositionally biased region" description="Basic and acidic residues" evidence="1">
    <location>
        <begin position="54"/>
        <end position="67"/>
    </location>
</feature>
<evidence type="ECO:0000256" key="2">
    <source>
        <dbReference type="SAM" id="SignalP"/>
    </source>
</evidence>
<dbReference type="Proteomes" id="UP000663845">
    <property type="component" value="Unassembled WGS sequence"/>
</dbReference>
<evidence type="ECO:0000313" key="4">
    <source>
        <dbReference type="EMBL" id="CAF1050379.1"/>
    </source>
</evidence>
<reference evidence="5" key="1">
    <citation type="submission" date="2021-02" db="EMBL/GenBank/DDBJ databases">
        <authorList>
            <person name="Nowell W R."/>
        </authorList>
    </citation>
    <scope>NUCLEOTIDE SEQUENCE</scope>
</reference>
<feature type="region of interest" description="Disordered" evidence="1">
    <location>
        <begin position="54"/>
        <end position="105"/>
    </location>
</feature>
<comment type="caution">
    <text evidence="5">The sequence shown here is derived from an EMBL/GenBank/DDBJ whole genome shotgun (WGS) entry which is preliminary data.</text>
</comment>
<proteinExistence type="predicted"/>
<dbReference type="Proteomes" id="UP000663868">
    <property type="component" value="Unassembled WGS sequence"/>
</dbReference>
<feature type="compositionally biased region" description="Basic and acidic residues" evidence="1">
    <location>
        <begin position="76"/>
        <end position="85"/>
    </location>
</feature>